<dbReference type="PANTHER" id="PTHR11741">
    <property type="entry name" value="ELONGATION FACTOR TS"/>
    <property type="match status" value="1"/>
</dbReference>
<evidence type="ECO:0000259" key="9">
    <source>
        <dbReference type="Pfam" id="PF00889"/>
    </source>
</evidence>
<evidence type="ECO:0000256" key="6">
    <source>
        <dbReference type="HAMAP-Rule" id="MF_00050"/>
    </source>
</evidence>
<dbReference type="InterPro" id="IPR036402">
    <property type="entry name" value="EF-Ts_dimer_sf"/>
</dbReference>
<dbReference type="NCBIfam" id="TIGR00116">
    <property type="entry name" value="tsf"/>
    <property type="match status" value="2"/>
</dbReference>
<dbReference type="GO" id="GO:0003746">
    <property type="term" value="F:translation elongation factor activity"/>
    <property type="evidence" value="ECO:0007669"/>
    <property type="project" value="UniProtKB-UniRule"/>
</dbReference>
<evidence type="ECO:0000256" key="8">
    <source>
        <dbReference type="RuleBase" id="RU000643"/>
    </source>
</evidence>
<dbReference type="InterPro" id="IPR014039">
    <property type="entry name" value="Transl_elong_EFTs/EF1B_dimer"/>
</dbReference>
<evidence type="ECO:0000256" key="2">
    <source>
        <dbReference type="ARBA" id="ARBA00016956"/>
    </source>
</evidence>
<dbReference type="PROSITE" id="PS01127">
    <property type="entry name" value="EF_TS_2"/>
    <property type="match status" value="1"/>
</dbReference>
<proteinExistence type="inferred from homology"/>
<dbReference type="FunFam" id="1.10.286.20:FF:000001">
    <property type="entry name" value="Elongation factor Ts"/>
    <property type="match status" value="1"/>
</dbReference>
<gene>
    <name evidence="6 10" type="primary">tsf</name>
    <name evidence="10" type="ORF">EDM21_06250</name>
</gene>
<dbReference type="Gene3D" id="1.10.286.20">
    <property type="match status" value="1"/>
</dbReference>
<dbReference type="SUPFAM" id="SSF54713">
    <property type="entry name" value="Elongation factor Ts (EF-Ts), dimerisation domain"/>
    <property type="match status" value="1"/>
</dbReference>
<dbReference type="InterPro" id="IPR009060">
    <property type="entry name" value="UBA-like_sf"/>
</dbReference>
<dbReference type="Gene3D" id="1.10.8.10">
    <property type="entry name" value="DNA helicase RuvA subunit, C-terminal domain"/>
    <property type="match status" value="1"/>
</dbReference>
<protein>
    <recommendedName>
        <fullName evidence="2 6">Elongation factor Ts</fullName>
        <shortName evidence="6">EF-Ts</shortName>
    </recommendedName>
</protein>
<evidence type="ECO:0000256" key="1">
    <source>
        <dbReference type="ARBA" id="ARBA00005532"/>
    </source>
</evidence>
<dbReference type="Proteomes" id="UP000490800">
    <property type="component" value="Unassembled WGS sequence"/>
</dbReference>
<dbReference type="AlphaFoldDB" id="A0A7X3FGA1"/>
<dbReference type="FunFam" id="1.10.8.10:FF:000001">
    <property type="entry name" value="Elongation factor Ts"/>
    <property type="match status" value="1"/>
</dbReference>
<dbReference type="HAMAP" id="MF_00050">
    <property type="entry name" value="EF_Ts"/>
    <property type="match status" value="1"/>
</dbReference>
<comment type="subcellular location">
    <subcellularLocation>
        <location evidence="6 8">Cytoplasm</location>
    </subcellularLocation>
</comment>
<dbReference type="RefSeq" id="WP_157333970.1">
    <property type="nucleotide sequence ID" value="NZ_RHLK01000003.1"/>
</dbReference>
<feature type="region of interest" description="Involved in Mg(2+) ion dislocation from EF-Tu" evidence="6">
    <location>
        <begin position="81"/>
        <end position="84"/>
    </location>
</feature>
<dbReference type="Pfam" id="PF00889">
    <property type="entry name" value="EF_TS"/>
    <property type="match status" value="1"/>
</dbReference>
<accession>A0A7X3FGA1</accession>
<comment type="function">
    <text evidence="5 6 7">Associates with the EF-Tu.GDP complex and induces the exchange of GDP to GTP. It remains bound to the aminoacyl-tRNA.EF-Tu.GTP complex up to the GTP hydrolysis stage on the ribosome.</text>
</comment>
<keyword evidence="6" id="KW-0963">Cytoplasm</keyword>
<name>A0A7X3FGA1_9BACL</name>
<evidence type="ECO:0000313" key="11">
    <source>
        <dbReference type="Proteomes" id="UP000490800"/>
    </source>
</evidence>
<dbReference type="InterPro" id="IPR001816">
    <property type="entry name" value="Transl_elong_EFTs/EF1B"/>
</dbReference>
<evidence type="ECO:0000256" key="7">
    <source>
        <dbReference type="RuleBase" id="RU000642"/>
    </source>
</evidence>
<evidence type="ECO:0000313" key="10">
    <source>
        <dbReference type="EMBL" id="MVO99127.1"/>
    </source>
</evidence>
<evidence type="ECO:0000256" key="4">
    <source>
        <dbReference type="ARBA" id="ARBA00022917"/>
    </source>
</evidence>
<organism evidence="10 11">
    <name type="scientific">Paenibacillus lutrae</name>
    <dbReference type="NCBI Taxonomy" id="2078573"/>
    <lineage>
        <taxon>Bacteria</taxon>
        <taxon>Bacillati</taxon>
        <taxon>Bacillota</taxon>
        <taxon>Bacilli</taxon>
        <taxon>Bacillales</taxon>
        <taxon>Paenibacillaceae</taxon>
        <taxon>Paenibacillus</taxon>
    </lineage>
</organism>
<evidence type="ECO:0000256" key="3">
    <source>
        <dbReference type="ARBA" id="ARBA00022768"/>
    </source>
</evidence>
<evidence type="ECO:0000256" key="5">
    <source>
        <dbReference type="ARBA" id="ARBA00025453"/>
    </source>
</evidence>
<keyword evidence="11" id="KW-1185">Reference proteome</keyword>
<dbReference type="GO" id="GO:0005737">
    <property type="term" value="C:cytoplasm"/>
    <property type="evidence" value="ECO:0007669"/>
    <property type="project" value="UniProtKB-SubCell"/>
</dbReference>
<feature type="domain" description="Translation elongation factor EFTs/EF1B dimerisation" evidence="9">
    <location>
        <begin position="94"/>
        <end position="197"/>
    </location>
</feature>
<dbReference type="OrthoDB" id="9808348at2"/>
<dbReference type="SUPFAM" id="SSF46934">
    <property type="entry name" value="UBA-like"/>
    <property type="match status" value="1"/>
</dbReference>
<dbReference type="EMBL" id="RHLK01000003">
    <property type="protein sequence ID" value="MVO99127.1"/>
    <property type="molecule type" value="Genomic_DNA"/>
</dbReference>
<sequence>MAVTAAMVKELREKTGAGMLDCKKALDEANGDLSKASELLREKGLAAAANKAGRIATEGVVESYIHAGGRIGVLVEVNCETDFVAKTDNFKDFVRGIAMQIAAANPSYVRREEVPTEALDKEKEILRAQALNEGKPAHIVDKMVEGRISKYYEEVCLMEQSYIKDPDKTVSVLLNEMISTIGENISIRRFARFELGEGLEKKVDNFVEEVMAQAKGNA</sequence>
<dbReference type="Gene3D" id="3.30.479.20">
    <property type="entry name" value="Elongation factor Ts, dimerisation domain"/>
    <property type="match status" value="1"/>
</dbReference>
<comment type="similarity">
    <text evidence="1 6 7">Belongs to the EF-Ts family.</text>
</comment>
<dbReference type="PROSITE" id="PS01126">
    <property type="entry name" value="EF_TS_1"/>
    <property type="match status" value="1"/>
</dbReference>
<comment type="caution">
    <text evidence="10">The sequence shown here is derived from an EMBL/GenBank/DDBJ whole genome shotgun (WGS) entry which is preliminary data.</text>
</comment>
<keyword evidence="3 6" id="KW-0251">Elongation factor</keyword>
<keyword evidence="4 6" id="KW-0648">Protein biosynthesis</keyword>
<reference evidence="10 11" key="1">
    <citation type="journal article" date="2019" name="Microorganisms">
        <title>Paenibacillus lutrae sp. nov., A Chitinolytic Species Isolated from A River Otter in Castril Natural Park, Granada, Spain.</title>
        <authorList>
            <person name="Rodriguez M."/>
            <person name="Reina J.C."/>
            <person name="Bejar V."/>
            <person name="Llamas I."/>
        </authorList>
    </citation>
    <scope>NUCLEOTIDE SEQUENCE [LARGE SCALE GENOMIC DNA]</scope>
    <source>
        <strain evidence="10 11">N10</strain>
    </source>
</reference>
<dbReference type="CDD" id="cd14275">
    <property type="entry name" value="UBA_EF-Ts"/>
    <property type="match status" value="1"/>
</dbReference>
<dbReference type="PANTHER" id="PTHR11741:SF0">
    <property type="entry name" value="ELONGATION FACTOR TS, MITOCHONDRIAL"/>
    <property type="match status" value="1"/>
</dbReference>
<dbReference type="InterPro" id="IPR018101">
    <property type="entry name" value="Transl_elong_Ts_CS"/>
</dbReference>